<keyword evidence="1 2" id="KW-0175">Coiled coil</keyword>
<sequence>MNSALGPGGKKDSESSFNSEKICKNAAQKSVDNLFGTLDQRGKQTLNAQDDIGANCDTKRAENRTLLEDSSSDGENDDEIETFLKPPVQEISPPDIRSPDLFTLPSHPRSIAICYVPNTNCENAAQNYVGDLSGATDQSEKHRLNGQEDAILKHCFLTNYTDLSTDQDSSKAERDQESLDASEINHPQRNRKIQKKRRRQHRTRASSSAVVLPCGAKTQAWAVDMVEAKKKQKRKSNEVEVSKSLYDASGDNHGVIQQRRSGKPGGHLFPFLETKDSNRSVKKTSKENKAKRQIKPADVLDFLTQSSETASEDSELPYSNYRNAIFLTEQLGLGGKDSVNVSKKGETLLFYKRLLELNRYHYELLAQKNERRKAKVSGLLKLLSESKEIQSQLKHQKEEWEQELYTVRSTLKKEEEKRRTTDLLCEELRQQLRKTIGQNSKEVEVRQQLELTLQSLNRELSALRNELNQVTEERDDSQRQLAVEQNARALQERIAKDHYSRQKDLEESYKKVKSMVSEGGKKEKDLLHKNHMLQDRVSILKQELRKLSHQGQEKERKYFEDIKVLQEKNHALQDTIEQNEEASTEKIIQYTRQLDALKAENITLNTTLEDEKQNKARLETEVESYCSRLAAVLCNQDPSQTSRNDLEVTFQRAKDEWLNLQDHLTFQVSSLKASNKILSQQLFKAESKSNSLETELQHTGDALRQKTSTVECLQKELCRIHCQKKELEREYDNQQNLLNEHIRKQESLEGQLSEIQNENVLLQCQLDAAHSKASKKEKTVMSIHDGFWDVKRRNQAEPEDQCLTQEERNKELINECNCSKQTVCPCENEKAQREELVRKLEQELAGSRKKQSTAEVVSYYLIKLEDERRDFKKKVDDLTSELQIASSKCLHLDAHNQVLQQEISYMTATRKKCGKLKKHNSELEQEIVNLKSHIGKMMEKYGQVEQSKRELEERSRHNLAEILRAVELFLQKRASSPRYVEQRKENGTASMSNQVDLRVKNLESEFSKMKISHEVSKEAEIEKCKVQIEYLISELSTVKMSQEMSKKAQLGKYEPLFIEEVKVKNSLENKPKWTHEHPAVKFGAKFVEKDLNKPLLFTLPTRPGLNPLLVGSPNYTSLTFNRNCFSRETFAGSTSSLRPSFNSKENCYLTKMEEALDVSTAGEVAEGSMKFESGPKDFLI</sequence>
<dbReference type="InterPro" id="IPR039497">
    <property type="entry name" value="CC144C-like_CC_dom"/>
</dbReference>
<dbReference type="Pfam" id="PF12001">
    <property type="entry name" value="DUF3496"/>
    <property type="match status" value="1"/>
</dbReference>
<evidence type="ECO:0000313" key="6">
    <source>
        <dbReference type="Proteomes" id="UP001652624"/>
    </source>
</evidence>
<feature type="coiled-coil region" evidence="2">
    <location>
        <begin position="379"/>
        <end position="487"/>
    </location>
</feature>
<feature type="coiled-coil region" evidence="2">
    <location>
        <begin position="530"/>
        <end position="628"/>
    </location>
</feature>
<proteinExistence type="predicted"/>
<reference evidence="7" key="1">
    <citation type="submission" date="2025-08" db="UniProtKB">
        <authorList>
            <consortium name="RefSeq"/>
        </authorList>
    </citation>
    <scope>IDENTIFICATION</scope>
</reference>
<feature type="domain" description="CCDC144C-like coiled-coil" evidence="5">
    <location>
        <begin position="410"/>
        <end position="880"/>
    </location>
</feature>
<name>A0ABM3XGZ6_ERIEU</name>
<keyword evidence="6" id="KW-1185">Reference proteome</keyword>
<feature type="region of interest" description="Disordered" evidence="3">
    <location>
        <begin position="164"/>
        <end position="210"/>
    </location>
</feature>
<feature type="compositionally biased region" description="Basic and acidic residues" evidence="3">
    <location>
        <begin position="168"/>
        <end position="177"/>
    </location>
</feature>
<dbReference type="Proteomes" id="UP001652624">
    <property type="component" value="Chromosome 6"/>
</dbReference>
<dbReference type="Pfam" id="PF14915">
    <property type="entry name" value="CCDC144C"/>
    <property type="match status" value="1"/>
</dbReference>
<protein>
    <submittedName>
        <fullName evidence="7">Ankyrin repeat domain-containing protein 26-like</fullName>
    </submittedName>
</protein>
<dbReference type="RefSeq" id="XP_060048087.1">
    <property type="nucleotide sequence ID" value="XM_060192104.1"/>
</dbReference>
<feature type="domain" description="DUF3496" evidence="4">
    <location>
        <begin position="1026"/>
        <end position="1129"/>
    </location>
</feature>
<evidence type="ECO:0000256" key="2">
    <source>
        <dbReference type="SAM" id="Coils"/>
    </source>
</evidence>
<dbReference type="InterPro" id="IPR050657">
    <property type="entry name" value="Ankyrin_repeat_domain"/>
</dbReference>
<feature type="region of interest" description="Disordered" evidence="3">
    <location>
        <begin position="495"/>
        <end position="522"/>
    </location>
</feature>
<evidence type="ECO:0000256" key="3">
    <source>
        <dbReference type="SAM" id="MobiDB-lite"/>
    </source>
</evidence>
<accession>A0ABM3XGZ6</accession>
<feature type="region of interest" description="Disordered" evidence="3">
    <location>
        <begin position="250"/>
        <end position="272"/>
    </location>
</feature>
<feature type="coiled-coil region" evidence="2">
    <location>
        <begin position="724"/>
        <end position="765"/>
    </location>
</feature>
<dbReference type="PANTHER" id="PTHR24147:SF60">
    <property type="entry name" value="ANKYRIN REPEAT DOMAIN-CONTAINING PROTEIN 26-RELATED"/>
    <property type="match status" value="1"/>
</dbReference>
<feature type="compositionally biased region" description="Basic and acidic residues" evidence="3">
    <location>
        <begin position="495"/>
        <end position="510"/>
    </location>
</feature>
<evidence type="ECO:0000259" key="4">
    <source>
        <dbReference type="Pfam" id="PF12001"/>
    </source>
</evidence>
<feature type="compositionally biased region" description="Basic residues" evidence="3">
    <location>
        <begin position="188"/>
        <end position="204"/>
    </location>
</feature>
<organism evidence="6 7">
    <name type="scientific">Erinaceus europaeus</name>
    <name type="common">Western European hedgehog</name>
    <dbReference type="NCBI Taxonomy" id="9365"/>
    <lineage>
        <taxon>Eukaryota</taxon>
        <taxon>Metazoa</taxon>
        <taxon>Chordata</taxon>
        <taxon>Craniata</taxon>
        <taxon>Vertebrata</taxon>
        <taxon>Euteleostomi</taxon>
        <taxon>Mammalia</taxon>
        <taxon>Eutheria</taxon>
        <taxon>Laurasiatheria</taxon>
        <taxon>Eulipotyphla</taxon>
        <taxon>Erinaceidae</taxon>
        <taxon>Erinaceinae</taxon>
        <taxon>Erinaceus</taxon>
    </lineage>
</organism>
<evidence type="ECO:0000313" key="7">
    <source>
        <dbReference type="RefSeq" id="XP_060048087.1"/>
    </source>
</evidence>
<dbReference type="InterPro" id="IPR021885">
    <property type="entry name" value="DUF3496"/>
</dbReference>
<dbReference type="PANTHER" id="PTHR24147">
    <property type="entry name" value="ANKYRIN REPEAT DOMAIN 36-RELATED"/>
    <property type="match status" value="1"/>
</dbReference>
<gene>
    <name evidence="7" type="primary">LOC103124118</name>
</gene>
<dbReference type="GeneID" id="103124118"/>
<feature type="coiled-coil region" evidence="2">
    <location>
        <begin position="830"/>
        <end position="954"/>
    </location>
</feature>
<evidence type="ECO:0000259" key="5">
    <source>
        <dbReference type="Pfam" id="PF14915"/>
    </source>
</evidence>
<evidence type="ECO:0000256" key="1">
    <source>
        <dbReference type="ARBA" id="ARBA00023054"/>
    </source>
</evidence>